<organism evidence="1 2">
    <name type="scientific">Kingdonia uniflora</name>
    <dbReference type="NCBI Taxonomy" id="39325"/>
    <lineage>
        <taxon>Eukaryota</taxon>
        <taxon>Viridiplantae</taxon>
        <taxon>Streptophyta</taxon>
        <taxon>Embryophyta</taxon>
        <taxon>Tracheophyta</taxon>
        <taxon>Spermatophyta</taxon>
        <taxon>Magnoliopsida</taxon>
        <taxon>Ranunculales</taxon>
        <taxon>Circaeasteraceae</taxon>
        <taxon>Kingdonia</taxon>
    </lineage>
</organism>
<gene>
    <name evidence="1" type="ORF">GIB67_000283</name>
</gene>
<dbReference type="Proteomes" id="UP000541444">
    <property type="component" value="Unassembled WGS sequence"/>
</dbReference>
<evidence type="ECO:0000313" key="2">
    <source>
        <dbReference type="Proteomes" id="UP000541444"/>
    </source>
</evidence>
<dbReference type="AlphaFoldDB" id="A0A7J7LC93"/>
<sequence length="67" mass="7694">MDSLEALVTHIQGFSSSFNDLSHLHSLLKQSEDSLRYQANRLAPVLDQLDPSKYSLGYLFILLNKKW</sequence>
<name>A0A7J7LC93_9MAGN</name>
<accession>A0A7J7LC93</accession>
<protein>
    <submittedName>
        <fullName evidence="1">Uncharacterized protein</fullName>
    </submittedName>
</protein>
<dbReference type="OrthoDB" id="10514166at2759"/>
<dbReference type="EMBL" id="JACGCM010002394">
    <property type="protein sequence ID" value="KAF6140235.1"/>
    <property type="molecule type" value="Genomic_DNA"/>
</dbReference>
<reference evidence="1 2" key="1">
    <citation type="journal article" date="2020" name="IScience">
        <title>Genome Sequencing of the Endangered Kingdonia uniflora (Circaeasteraceae, Ranunculales) Reveals Potential Mechanisms of Evolutionary Specialization.</title>
        <authorList>
            <person name="Sun Y."/>
            <person name="Deng T."/>
            <person name="Zhang A."/>
            <person name="Moore M.J."/>
            <person name="Landis J.B."/>
            <person name="Lin N."/>
            <person name="Zhang H."/>
            <person name="Zhang X."/>
            <person name="Huang J."/>
            <person name="Zhang X."/>
            <person name="Sun H."/>
            <person name="Wang H."/>
        </authorList>
    </citation>
    <scope>NUCLEOTIDE SEQUENCE [LARGE SCALE GENOMIC DNA]</scope>
    <source>
        <strain evidence="1">TB1705</strain>
        <tissue evidence="1">Leaf</tissue>
    </source>
</reference>
<proteinExistence type="predicted"/>
<evidence type="ECO:0000313" key="1">
    <source>
        <dbReference type="EMBL" id="KAF6140235.1"/>
    </source>
</evidence>
<keyword evidence="2" id="KW-1185">Reference proteome</keyword>
<comment type="caution">
    <text evidence="1">The sequence shown here is derived from an EMBL/GenBank/DDBJ whole genome shotgun (WGS) entry which is preliminary data.</text>
</comment>